<dbReference type="Proteomes" id="UP000308917">
    <property type="component" value="Unassembled WGS sequence"/>
</dbReference>
<dbReference type="Gene3D" id="1.10.3720.10">
    <property type="entry name" value="MetI-like"/>
    <property type="match status" value="1"/>
</dbReference>
<comment type="caution">
    <text evidence="13">The sequence shown here is derived from an EMBL/GenBank/DDBJ whole genome shotgun (WGS) entry which is preliminary data.</text>
</comment>
<keyword evidence="5" id="KW-1003">Cell membrane</keyword>
<evidence type="ECO:0000256" key="4">
    <source>
        <dbReference type="ARBA" id="ARBA00022448"/>
    </source>
</evidence>
<feature type="transmembrane region" description="Helical" evidence="10">
    <location>
        <begin position="43"/>
        <end position="62"/>
    </location>
</feature>
<evidence type="ECO:0000256" key="3">
    <source>
        <dbReference type="ARBA" id="ARBA00007069"/>
    </source>
</evidence>
<evidence type="ECO:0000256" key="7">
    <source>
        <dbReference type="ARBA" id="ARBA00022692"/>
    </source>
</evidence>
<proteinExistence type="inferred from homology"/>
<evidence type="ECO:0000313" key="14">
    <source>
        <dbReference type="Proteomes" id="UP000308917"/>
    </source>
</evidence>
<evidence type="ECO:0000256" key="11">
    <source>
        <dbReference type="RuleBase" id="RU365097"/>
    </source>
</evidence>
<evidence type="ECO:0000256" key="10">
    <source>
        <dbReference type="RuleBase" id="RU363032"/>
    </source>
</evidence>
<dbReference type="EMBL" id="STFG01000002">
    <property type="protein sequence ID" value="THU04629.1"/>
    <property type="molecule type" value="Genomic_DNA"/>
</dbReference>
<feature type="transmembrane region" description="Helical" evidence="10">
    <location>
        <begin position="130"/>
        <end position="152"/>
    </location>
</feature>
<name>A0A4S8FBR4_9BURK</name>
<protein>
    <recommendedName>
        <fullName evidence="11">Molybdenum transport system permease</fullName>
    </recommendedName>
</protein>
<keyword evidence="6 11" id="KW-0500">Molybdenum</keyword>
<dbReference type="SUPFAM" id="SSF161098">
    <property type="entry name" value="MetI-like"/>
    <property type="match status" value="1"/>
</dbReference>
<feature type="domain" description="ABC transmembrane type-1" evidence="12">
    <location>
        <begin position="5"/>
        <end position="209"/>
    </location>
</feature>
<evidence type="ECO:0000256" key="8">
    <source>
        <dbReference type="ARBA" id="ARBA00022989"/>
    </source>
</evidence>
<comment type="similarity">
    <text evidence="3 11">Belongs to the binding-protein-dependent transport system permease family. CysTW subfamily.</text>
</comment>
<evidence type="ECO:0000256" key="5">
    <source>
        <dbReference type="ARBA" id="ARBA00022475"/>
    </source>
</evidence>
<sequence>MLTPLWLSLKVAFWATLIASVLGVGLGLYLAKSRLWLRNVLDTLCTLPMVLPPTVLGYYLLVVFGSQGAMGRWLKDSFDINLIFSLAGATVAATVVSFPLVFKPARAAFESIDPELEQAARVLGVREWGILLRVSLPLAWRGIMAGIMLGFVRALGEFGATLMIAGSIPGKTQTLSIAIYEAVQAGRDGVANILALVISVVCIGLLLLATWLTPGRRRARGE</sequence>
<evidence type="ECO:0000259" key="12">
    <source>
        <dbReference type="PROSITE" id="PS50928"/>
    </source>
</evidence>
<evidence type="ECO:0000256" key="1">
    <source>
        <dbReference type="ARBA" id="ARBA00002949"/>
    </source>
</evidence>
<gene>
    <name evidence="13" type="primary">modB</name>
    <name evidence="13" type="ORF">E9531_03915</name>
</gene>
<dbReference type="PROSITE" id="PS50928">
    <property type="entry name" value="ABC_TM1"/>
    <property type="match status" value="1"/>
</dbReference>
<keyword evidence="4 10" id="KW-0813">Transport</keyword>
<feature type="transmembrane region" description="Helical" evidence="10">
    <location>
        <begin position="82"/>
        <end position="102"/>
    </location>
</feature>
<evidence type="ECO:0000313" key="13">
    <source>
        <dbReference type="EMBL" id="THU04629.1"/>
    </source>
</evidence>
<reference evidence="13 14" key="1">
    <citation type="journal article" date="2015" name="Antonie Van Leeuwenhoek">
        <title>Lampropedia puyangensis sp. nov., isolated from symptomatic bark of Populus ? euramericana canker and emended description of Lampropedia hyalina (Ehrenberg 1832) Lee et al. 2004.</title>
        <authorList>
            <person name="Li Y."/>
            <person name="Wang T."/>
            <person name="Piao C.G."/>
            <person name="Wang L.F."/>
            <person name="Tian G.Z."/>
            <person name="Zhu T.H."/>
            <person name="Guo M.W."/>
        </authorList>
    </citation>
    <scope>NUCLEOTIDE SEQUENCE [LARGE SCALE GENOMIC DNA]</scope>
    <source>
        <strain evidence="13 14">2-bin</strain>
    </source>
</reference>
<keyword evidence="11" id="KW-0997">Cell inner membrane</keyword>
<dbReference type="GO" id="GO:0015098">
    <property type="term" value="F:molybdate ion transmembrane transporter activity"/>
    <property type="evidence" value="ECO:0007669"/>
    <property type="project" value="UniProtKB-UniRule"/>
</dbReference>
<dbReference type="PANTHER" id="PTHR30183">
    <property type="entry name" value="MOLYBDENUM TRANSPORT SYSTEM PERMEASE PROTEIN MODB"/>
    <property type="match status" value="1"/>
</dbReference>
<keyword evidence="7 10" id="KW-0812">Transmembrane</keyword>
<feature type="transmembrane region" description="Helical" evidence="10">
    <location>
        <begin position="190"/>
        <end position="212"/>
    </location>
</feature>
<dbReference type="CDD" id="cd06261">
    <property type="entry name" value="TM_PBP2"/>
    <property type="match status" value="1"/>
</dbReference>
<comment type="function">
    <text evidence="1 11">Part of the binding-protein-dependent transport system for molybdenum; probably responsible for the translocation of the substrate across the membrane.</text>
</comment>
<evidence type="ECO:0000256" key="9">
    <source>
        <dbReference type="ARBA" id="ARBA00023136"/>
    </source>
</evidence>
<keyword evidence="14" id="KW-1185">Reference proteome</keyword>
<dbReference type="GO" id="GO:0005886">
    <property type="term" value="C:plasma membrane"/>
    <property type="evidence" value="ECO:0007669"/>
    <property type="project" value="UniProtKB-SubCell"/>
</dbReference>
<dbReference type="InterPro" id="IPR011867">
    <property type="entry name" value="ModB_ABC"/>
</dbReference>
<organism evidence="13 14">
    <name type="scientific">Lampropedia puyangensis</name>
    <dbReference type="NCBI Taxonomy" id="1330072"/>
    <lineage>
        <taxon>Bacteria</taxon>
        <taxon>Pseudomonadati</taxon>
        <taxon>Pseudomonadota</taxon>
        <taxon>Betaproteobacteria</taxon>
        <taxon>Burkholderiales</taxon>
        <taxon>Comamonadaceae</taxon>
        <taxon>Lampropedia</taxon>
    </lineage>
</organism>
<dbReference type="Pfam" id="PF00528">
    <property type="entry name" value="BPD_transp_1"/>
    <property type="match status" value="1"/>
</dbReference>
<dbReference type="NCBIfam" id="TIGR02141">
    <property type="entry name" value="modB_ABC"/>
    <property type="match status" value="1"/>
</dbReference>
<keyword evidence="9 10" id="KW-0472">Membrane</keyword>
<dbReference type="PANTHER" id="PTHR30183:SF3">
    <property type="entry name" value="MOLYBDENUM TRANSPORT SYSTEM PERMEASE PROTEIN MODB"/>
    <property type="match status" value="1"/>
</dbReference>
<keyword evidence="8 10" id="KW-1133">Transmembrane helix</keyword>
<evidence type="ECO:0000256" key="2">
    <source>
        <dbReference type="ARBA" id="ARBA00004651"/>
    </source>
</evidence>
<dbReference type="AlphaFoldDB" id="A0A4S8FBR4"/>
<evidence type="ECO:0000256" key="6">
    <source>
        <dbReference type="ARBA" id="ARBA00022505"/>
    </source>
</evidence>
<dbReference type="OrthoDB" id="9795403at2"/>
<dbReference type="InterPro" id="IPR035906">
    <property type="entry name" value="MetI-like_sf"/>
</dbReference>
<dbReference type="InterPro" id="IPR000515">
    <property type="entry name" value="MetI-like"/>
</dbReference>
<feature type="transmembrane region" description="Helical" evidence="10">
    <location>
        <begin position="12"/>
        <end position="31"/>
    </location>
</feature>
<comment type="subcellular location">
    <subcellularLocation>
        <location evidence="11">Cell inner membrane</location>
        <topology evidence="11">Multi-pass membrane protein</topology>
    </subcellularLocation>
    <subcellularLocation>
        <location evidence="2 10">Cell membrane</location>
        <topology evidence="2 10">Multi-pass membrane protein</topology>
    </subcellularLocation>
</comment>
<accession>A0A4S8FBR4</accession>